<evidence type="ECO:0000259" key="2">
    <source>
        <dbReference type="PROSITE" id="PS51194"/>
    </source>
</evidence>
<feature type="domain" description="Helicase ATP-binding" evidence="1">
    <location>
        <begin position="319"/>
        <end position="457"/>
    </location>
</feature>
<dbReference type="OrthoDB" id="9804086at2"/>
<dbReference type="GO" id="GO:0003677">
    <property type="term" value="F:DNA binding"/>
    <property type="evidence" value="ECO:0007669"/>
    <property type="project" value="InterPro"/>
</dbReference>
<accession>A0A1I7IWZ2</accession>
<dbReference type="PROSITE" id="PS51194">
    <property type="entry name" value="HELICASE_CTER"/>
    <property type="match status" value="1"/>
</dbReference>
<dbReference type="EMBL" id="FPBP01000008">
    <property type="protein sequence ID" value="SFU77453.1"/>
    <property type="molecule type" value="Genomic_DNA"/>
</dbReference>
<dbReference type="Proteomes" id="UP000198693">
    <property type="component" value="Unassembled WGS sequence"/>
</dbReference>
<dbReference type="InterPro" id="IPR027417">
    <property type="entry name" value="P-loop_NTPase"/>
</dbReference>
<sequence>MDQLPAGVYERLLDEELNRQLQAYPELKPVLRAIDDEAVPHAYSQFIGQLLHRALRIVDPQQRLPLLNRIIDLLSATDGLDYLIRNRLLSTDKPVLTELSGTGEPLPRPDTPLTTSALLTGLGHDPPLEHELRAEMATADSVDILISFIKWSGLRLLMPAFERLAERNIPVRLISTSYMGASDPTALEWLSQQPNVTVRVSYDTGGTRLHAKAYHFKRNSGYSTAYIGSANMSHSAMTQGLEWTVKVTAQDMGHILDCFTAEFSAYWENDEFEPYAQEDFTRFRKAIAAHKERDQRGATFFAEITPRPFQLRILEALEAARQRGSFRNLVVAATGTGKTVISALDYRDVCEREGRRVSLLFVAHRKEILEQAQACFRTVLRDQNFGELWVGDQTPTEHCHLFASVQTLNRQCPWEWLGAEHFHYVVIDEAHHEAASSYRVLLEDLKPMVLLGLTATPERMDGSSILPDFDGDFAAEIRLPEALEEKLLCPFHYFGVSDSIDLSDDSLWRNGRYDARQLENLLTGDDFRARQRVDTVLQALQRYQPDLTGVRAIGFCVGVRHAEYMARCFNSIGGVYSAAVLLGSTPIDVRNERLRDFREGRLPFLFAVDVLSEGVDVPDINLVMFLRPTESLTVFLQQLGRGLRHAPGKDCLTVLDFVGQTHRRYRLDTKFTALLSRQRQRLDREVEADFPSLPPGCNIQLERVARERVLAKIRSVLADLNHFIPEAIRTWQQEVGQPLTFGRFIEVTGLPPLQLLARRSWSEWKAMAYREASPNDPDLTQARKALPRIALRSDPELLSAVETLGRLDSSVQETMERYDVAQQTALHYLLWGRKGGLVGVDSLQQSLQKWRANPSVAADAAEIAVWRRAHQRVPLHSLDDLPFDCGLQLHADYGTAEIKAALGLASLEKPGSTGLGVIHASELRTYIHLVTFQKDERDFSPTTRYRDYPISRTLLHWESQSNTTQFSGTGQNYLHFEERGYTILFFARLTKRIDGETAPFIFLGPAKALKSYQGDRPIAMTWELEYPIPAELFEEARPA</sequence>
<dbReference type="SMART" id="SM00487">
    <property type="entry name" value="DEXDc"/>
    <property type="match status" value="1"/>
</dbReference>
<dbReference type="InterPro" id="IPR014001">
    <property type="entry name" value="Helicase_ATP-bd"/>
</dbReference>
<organism evidence="3 4">
    <name type="scientific">Halomonas korlensis</name>
    <dbReference type="NCBI Taxonomy" id="463301"/>
    <lineage>
        <taxon>Bacteria</taxon>
        <taxon>Pseudomonadati</taxon>
        <taxon>Pseudomonadota</taxon>
        <taxon>Gammaproteobacteria</taxon>
        <taxon>Oceanospirillales</taxon>
        <taxon>Halomonadaceae</taxon>
        <taxon>Halomonas</taxon>
    </lineage>
</organism>
<reference evidence="4" key="1">
    <citation type="submission" date="2016-10" db="EMBL/GenBank/DDBJ databases">
        <authorList>
            <person name="Varghese N."/>
            <person name="Submissions S."/>
        </authorList>
    </citation>
    <scope>NUCLEOTIDE SEQUENCE [LARGE SCALE GENOMIC DNA]</scope>
    <source>
        <strain evidence="4">CGMCC 1.6981</strain>
    </source>
</reference>
<feature type="domain" description="Helicase C-terminal" evidence="2">
    <location>
        <begin position="535"/>
        <end position="690"/>
    </location>
</feature>
<dbReference type="Gene3D" id="3.40.50.300">
    <property type="entry name" value="P-loop containing nucleotide triphosphate hydrolases"/>
    <property type="match status" value="2"/>
</dbReference>
<dbReference type="PANTHER" id="PTHR47962">
    <property type="entry name" value="ATP-DEPENDENT HELICASE LHR-RELATED-RELATED"/>
    <property type="match status" value="1"/>
</dbReference>
<dbReference type="Pfam" id="PF00271">
    <property type="entry name" value="Helicase_C"/>
    <property type="match status" value="1"/>
</dbReference>
<dbReference type="SUPFAM" id="SSF52540">
    <property type="entry name" value="P-loop containing nucleoside triphosphate hydrolases"/>
    <property type="match status" value="1"/>
</dbReference>
<dbReference type="SUPFAM" id="SSF56024">
    <property type="entry name" value="Phospholipase D/nuclease"/>
    <property type="match status" value="1"/>
</dbReference>
<proteinExistence type="predicted"/>
<protein>
    <submittedName>
        <fullName evidence="3">PLD-like domain-containing protein</fullName>
    </submittedName>
</protein>
<dbReference type="Gene3D" id="3.30.870.10">
    <property type="entry name" value="Endonuclease Chain A"/>
    <property type="match status" value="1"/>
</dbReference>
<evidence type="ECO:0000313" key="4">
    <source>
        <dbReference type="Proteomes" id="UP000198693"/>
    </source>
</evidence>
<dbReference type="GO" id="GO:0016887">
    <property type="term" value="F:ATP hydrolysis activity"/>
    <property type="evidence" value="ECO:0007669"/>
    <property type="project" value="TreeGrafter"/>
</dbReference>
<dbReference type="InterPro" id="IPR001650">
    <property type="entry name" value="Helicase_C-like"/>
</dbReference>
<evidence type="ECO:0000259" key="1">
    <source>
        <dbReference type="PROSITE" id="PS51192"/>
    </source>
</evidence>
<dbReference type="InterPro" id="IPR052511">
    <property type="entry name" value="ATP-dep_Helicase"/>
</dbReference>
<gene>
    <name evidence="3" type="ORF">SAMN04487955_108111</name>
</gene>
<dbReference type="Pfam" id="PF11907">
    <property type="entry name" value="DUF3427"/>
    <property type="match status" value="1"/>
</dbReference>
<keyword evidence="4" id="KW-1185">Reference proteome</keyword>
<name>A0A1I7IWZ2_9GAMM</name>
<dbReference type="CDD" id="cd18032">
    <property type="entry name" value="DEXHc_RE_I_III_res"/>
    <property type="match status" value="1"/>
</dbReference>
<dbReference type="InterPro" id="IPR021835">
    <property type="entry name" value="DUF3427"/>
</dbReference>
<dbReference type="PANTHER" id="PTHR47962:SF7">
    <property type="entry name" value="MITOCHONDRIAL ATP-DEPENDENT HELICASE IRC3-RELATED"/>
    <property type="match status" value="1"/>
</dbReference>
<dbReference type="CDD" id="cd18799">
    <property type="entry name" value="SF2_C_EcoAI-like"/>
    <property type="match status" value="1"/>
</dbReference>
<dbReference type="STRING" id="463301.SAMN04487955_108111"/>
<dbReference type="GO" id="GO:0005524">
    <property type="term" value="F:ATP binding"/>
    <property type="evidence" value="ECO:0007669"/>
    <property type="project" value="InterPro"/>
</dbReference>
<dbReference type="Pfam" id="PF04851">
    <property type="entry name" value="ResIII"/>
    <property type="match status" value="1"/>
</dbReference>
<dbReference type="SMART" id="SM00490">
    <property type="entry name" value="HELICc"/>
    <property type="match status" value="1"/>
</dbReference>
<dbReference type="InterPro" id="IPR025202">
    <property type="entry name" value="PLD-like_dom"/>
</dbReference>
<dbReference type="RefSeq" id="WP_089796209.1">
    <property type="nucleotide sequence ID" value="NZ_FPBP01000008.1"/>
</dbReference>
<evidence type="ECO:0000313" key="3">
    <source>
        <dbReference type="EMBL" id="SFU77453.1"/>
    </source>
</evidence>
<dbReference type="CDD" id="cd09203">
    <property type="entry name" value="PLDc_N_DEXD_b1"/>
    <property type="match status" value="1"/>
</dbReference>
<dbReference type="PROSITE" id="PS51192">
    <property type="entry name" value="HELICASE_ATP_BIND_1"/>
    <property type="match status" value="1"/>
</dbReference>
<dbReference type="Pfam" id="PF13091">
    <property type="entry name" value="PLDc_2"/>
    <property type="match status" value="1"/>
</dbReference>
<dbReference type="InterPro" id="IPR006935">
    <property type="entry name" value="Helicase/UvrB_N"/>
</dbReference>
<dbReference type="AlphaFoldDB" id="A0A1I7IWZ2"/>